<evidence type="ECO:0000256" key="4">
    <source>
        <dbReference type="ARBA" id="ARBA00023054"/>
    </source>
</evidence>
<dbReference type="PANTHER" id="PTHR11362">
    <property type="entry name" value="PHOSPHATIDYLETHANOLAMINE-BINDING PROTEIN"/>
    <property type="match status" value="1"/>
</dbReference>
<evidence type="ECO:0000256" key="9">
    <source>
        <dbReference type="ARBA" id="ARBA00041206"/>
    </source>
</evidence>
<dbReference type="SUPFAM" id="SSF49777">
    <property type="entry name" value="PEBP-like"/>
    <property type="match status" value="1"/>
</dbReference>
<dbReference type="WBParaSite" id="MhA1_Contig1960.frz3.gene8">
    <property type="protein sequence ID" value="MhA1_Contig1960.frz3.gene8"/>
    <property type="gene ID" value="MhA1_Contig1960.frz3.gene8"/>
</dbReference>
<dbReference type="GO" id="GO:0005762">
    <property type="term" value="C:mitochondrial large ribosomal subunit"/>
    <property type="evidence" value="ECO:0007669"/>
    <property type="project" value="TreeGrafter"/>
</dbReference>
<dbReference type="InterPro" id="IPR035810">
    <property type="entry name" value="PEBP_euk"/>
</dbReference>
<evidence type="ECO:0000256" key="3">
    <source>
        <dbReference type="ARBA" id="ARBA00022980"/>
    </source>
</evidence>
<comment type="subcellular location">
    <subcellularLocation>
        <location evidence="1">Mitochondrion</location>
    </subcellularLocation>
</comment>
<dbReference type="InterPro" id="IPR036610">
    <property type="entry name" value="PEBP-like_sf"/>
</dbReference>
<keyword evidence="4" id="KW-0175">Coiled coil</keyword>
<dbReference type="CDD" id="cd00866">
    <property type="entry name" value="PEBP_euk"/>
    <property type="match status" value="1"/>
</dbReference>
<accession>A0A1I8BCU4</accession>
<dbReference type="OMA" id="WAGPDAF"/>
<keyword evidence="5" id="KW-0496">Mitochondrion</keyword>
<protein>
    <recommendedName>
        <fullName evidence="8">Large ribosomal subunit protein mL38</fullName>
    </recommendedName>
    <alternativeName>
        <fullName evidence="9">39S ribosomal protein L38, mitochondrial</fullName>
    </alternativeName>
</protein>
<dbReference type="AlphaFoldDB" id="A0A1I8BCU4"/>
<evidence type="ECO:0000256" key="8">
    <source>
        <dbReference type="ARBA" id="ARBA00039444"/>
    </source>
</evidence>
<evidence type="ECO:0000256" key="7">
    <source>
        <dbReference type="ARBA" id="ARBA00038016"/>
    </source>
</evidence>
<reference evidence="11" key="1">
    <citation type="submission" date="2016-11" db="UniProtKB">
        <authorList>
            <consortium name="WormBaseParasite"/>
        </authorList>
    </citation>
    <scope>IDENTIFICATION</scope>
</reference>
<dbReference type="Proteomes" id="UP000095281">
    <property type="component" value="Unplaced"/>
</dbReference>
<evidence type="ECO:0000313" key="10">
    <source>
        <dbReference type="Proteomes" id="UP000095281"/>
    </source>
</evidence>
<name>A0A1I8BCU4_MELHA</name>
<comment type="similarity">
    <text evidence="7">Belongs to the phosphatidylethanolamine-binding protein family. Mitochondrion-specific ribosomal protein mL38 subfamily.</text>
</comment>
<evidence type="ECO:0000256" key="5">
    <source>
        <dbReference type="ARBA" id="ARBA00023128"/>
    </source>
</evidence>
<evidence type="ECO:0000313" key="11">
    <source>
        <dbReference type="WBParaSite" id="MhA1_Contig1960.frz3.gene8"/>
    </source>
</evidence>
<dbReference type="Gene3D" id="3.90.280.10">
    <property type="entry name" value="PEBP-like"/>
    <property type="match status" value="1"/>
</dbReference>
<sequence>MYKPSIYANLYVKHSRRAKNTPRVARPWRPRVVAWAGPDAFIRNRFYEFDNWYKARIHKPELLPKLHLIDPDTINESFEEKIKDDNQKKNLINIGFKRLEQNLTKLSSEDLTKLENLAIKNKLFLDFNKIDSSNQLTLFEHFNIFDDLFMPGVYFYNVQNLDIFWNKKEENTKIYFGNIIKAIETTNPPNIKIGNIFNNENKKEVKNGFNTLLMLNLEGPGLENEEKDFQNDEQKQLINIEIPEKEELLIKHLNKNKQIIHWFVGNIPLNGEINDGNTLINYIQPMPFYGTGYHRFVFILFKHMEIINFEKYFLNCDDFSSFTSRIFNTNSFYKNFEDKITPSSLRFCQIKWDLSCDKTLNSLGVKSPRYWYEWNKPLKPEQKEFPL</sequence>
<organism evidence="10 11">
    <name type="scientific">Meloidogyne hapla</name>
    <name type="common">Root-knot nematode worm</name>
    <dbReference type="NCBI Taxonomy" id="6305"/>
    <lineage>
        <taxon>Eukaryota</taxon>
        <taxon>Metazoa</taxon>
        <taxon>Ecdysozoa</taxon>
        <taxon>Nematoda</taxon>
        <taxon>Chromadorea</taxon>
        <taxon>Rhabditida</taxon>
        <taxon>Tylenchina</taxon>
        <taxon>Tylenchomorpha</taxon>
        <taxon>Tylenchoidea</taxon>
        <taxon>Meloidogynidae</taxon>
        <taxon>Meloidogyninae</taxon>
        <taxon>Meloidogyne</taxon>
    </lineage>
</organism>
<evidence type="ECO:0000256" key="6">
    <source>
        <dbReference type="ARBA" id="ARBA00023274"/>
    </source>
</evidence>
<keyword evidence="6" id="KW-0687">Ribonucleoprotein</keyword>
<dbReference type="Pfam" id="PF01161">
    <property type="entry name" value="PBP"/>
    <property type="match status" value="1"/>
</dbReference>
<keyword evidence="3" id="KW-0689">Ribosomal protein</keyword>
<keyword evidence="2" id="KW-0809">Transit peptide</keyword>
<proteinExistence type="inferred from homology"/>
<evidence type="ECO:0000256" key="2">
    <source>
        <dbReference type="ARBA" id="ARBA00022946"/>
    </source>
</evidence>
<evidence type="ECO:0000256" key="1">
    <source>
        <dbReference type="ARBA" id="ARBA00004173"/>
    </source>
</evidence>
<dbReference type="InterPro" id="IPR008914">
    <property type="entry name" value="PEBP"/>
</dbReference>
<keyword evidence="10" id="KW-1185">Reference proteome</keyword>
<dbReference type="PANTHER" id="PTHR11362:SF133">
    <property type="entry name" value="LARGE RIBOSOMAL SUBUNIT PROTEIN ML38"/>
    <property type="match status" value="1"/>
</dbReference>